<dbReference type="SUPFAM" id="SSF82199">
    <property type="entry name" value="SET domain"/>
    <property type="match status" value="1"/>
</dbReference>
<evidence type="ECO:0000313" key="8">
    <source>
        <dbReference type="EMBL" id="WFD40589.1"/>
    </source>
</evidence>
<evidence type="ECO:0000259" key="7">
    <source>
        <dbReference type="SMART" id="SM00317"/>
    </source>
</evidence>
<dbReference type="Proteomes" id="UP001217754">
    <property type="component" value="Chromosome 7"/>
</dbReference>
<feature type="domain" description="Zinc finger PHD-type" evidence="6">
    <location>
        <begin position="91"/>
        <end position="133"/>
    </location>
</feature>
<evidence type="ECO:0000313" key="9">
    <source>
        <dbReference type="Proteomes" id="UP001217754"/>
    </source>
</evidence>
<dbReference type="PROSITE" id="PS01359">
    <property type="entry name" value="ZF_PHD_1"/>
    <property type="match status" value="1"/>
</dbReference>
<dbReference type="CDD" id="cd15550">
    <property type="entry name" value="PHD_MLL5"/>
    <property type="match status" value="1"/>
</dbReference>
<dbReference type="GO" id="GO:0006355">
    <property type="term" value="P:regulation of DNA-templated transcription"/>
    <property type="evidence" value="ECO:0007669"/>
    <property type="project" value="TreeGrafter"/>
</dbReference>
<dbReference type="EMBL" id="CP119964">
    <property type="protein sequence ID" value="WFD40589.1"/>
    <property type="molecule type" value="Genomic_DNA"/>
</dbReference>
<evidence type="ECO:0000256" key="5">
    <source>
        <dbReference type="SAM" id="MobiDB-lite"/>
    </source>
</evidence>
<feature type="compositionally biased region" description="Pro residues" evidence="5">
    <location>
        <begin position="1091"/>
        <end position="1101"/>
    </location>
</feature>
<dbReference type="Gene3D" id="2.170.270.10">
    <property type="entry name" value="SET domain"/>
    <property type="match status" value="1"/>
</dbReference>
<dbReference type="InterPro" id="IPR019786">
    <property type="entry name" value="Zinc_finger_PHD-type_CS"/>
</dbReference>
<dbReference type="Pfam" id="PF00856">
    <property type="entry name" value="SET"/>
    <property type="match status" value="1"/>
</dbReference>
<feature type="domain" description="SET" evidence="7">
    <location>
        <begin position="370"/>
        <end position="498"/>
    </location>
</feature>
<sequence length="1121" mass="121135">MRSVLEGMISVPESIDPDARRLPPPLPGVAMESVRTLGGAPLGPPPGPSTDARILPPRSPEKVAAPPELEAASPPEDDAATDEETGIIRCICSCDDDDGFTIQCDKCFVWQHCACFGMSQSSVPDEYLCEECEPREVNVEYARAHQRRRLQDEARKASARSMRDAATTLHTGAANAAWKAAMGETPQPRRRSNGRTSPMREDETPRAKARRKPAKTRKPSTSLPARIRAGGDDDEFDDEAFEKLEPWQIEYTPLAANIVHSSTVPKLARHAAEWARTPLATAAQPNGTHLAPLAPLRGDEPEEGVRYARLGLAPLGNEHVPILMECASLAECASRTHVRMISEQVTSSFFTNIAHLQPLASEPQKIWAASKTFCRPVMHGLFADAPIAPGAFIAEYRAEVYDAETYRADPINQYSKIGTVKPHVHLLPPPLSLALDARRYGTAVRFVRSSCHPNAVLRPVLHAPPSEPPRLVFGLFALASIPRHHEVTIGWEWDDAHIVHLLPSLVQRPWAVDGRRHDRRAELEAFAQRGEFPYASTILASKFNAVVSVLLGATTCGCFGPSLGGSSTNAFHAKRQNCAVTQMLRVGQGMALLHAAPVKSGAKSKPITLTPLVGARRHWYSDGDIDGLRAKLAATDCIVQRVDEDKLHADVESDAESVDSCATEPYSDDLAYESEAEDPVVAKALDTLDVQHAQTLLPLKKRVEGTRIKAQEPERPKKRSARPSLMPEPSASKRSKVRALLDPSSPVSSDDENASPSKRNGERRELAPLRRDKLSPTLLDERPKIKSPKAPSKATPNGKSPTPTRVPTPPSAPVRMPTPPSAPVRVPTPPSAPARVPTPPGLVAPSPSTPVPMAEELTLPTVPTPPTEPTPPKEPTPPPKEPTPPPPPPKKKLSLAEYKQRLASRRQSAQEVDGDSHSPTSVPSPGVSLASPRTTQASAPSPADASSAPSASPVSFAPTREAVRAVVIPKSPPASPPGAHGAASERASAPASVERAGATVPSERLVAVPSYGRLPPIPMHNRPPMHEKTPERPPERSGERPQEPVERPLFERPVDRSLEPPPDRFLDRSPVDRSVDRSSLGRSPLDRSPVERPPPIPPPRPDAQHVFENADGLAHVGKVCL</sequence>
<name>A0AAF0JC05_9BASI</name>
<dbReference type="PRINTS" id="PR01217">
    <property type="entry name" value="PRICHEXTENSN"/>
</dbReference>
<dbReference type="SMART" id="SM00317">
    <property type="entry name" value="SET"/>
    <property type="match status" value="1"/>
</dbReference>
<feature type="compositionally biased region" description="Low complexity" evidence="5">
    <location>
        <begin position="937"/>
        <end position="958"/>
    </location>
</feature>
<dbReference type="InterPro" id="IPR046341">
    <property type="entry name" value="SET_dom_sf"/>
</dbReference>
<dbReference type="InterPro" id="IPR011011">
    <property type="entry name" value="Znf_FYVE_PHD"/>
</dbReference>
<evidence type="ECO:0000256" key="2">
    <source>
        <dbReference type="ARBA" id="ARBA00022771"/>
    </source>
</evidence>
<feature type="region of interest" description="Disordered" evidence="5">
    <location>
        <begin position="701"/>
        <end position="1109"/>
    </location>
</feature>
<keyword evidence="1" id="KW-0479">Metal-binding</keyword>
<evidence type="ECO:0000256" key="3">
    <source>
        <dbReference type="ARBA" id="ARBA00022833"/>
    </source>
</evidence>
<dbReference type="InterPro" id="IPR001214">
    <property type="entry name" value="SET_dom"/>
</dbReference>
<dbReference type="PANTHER" id="PTHR46462:SF3">
    <property type="entry name" value="UPSET, ISOFORM A"/>
    <property type="match status" value="1"/>
</dbReference>
<feature type="compositionally biased region" description="Pro residues" evidence="5">
    <location>
        <begin position="804"/>
        <end position="850"/>
    </location>
</feature>
<feature type="compositionally biased region" description="Basic residues" evidence="5">
    <location>
        <begin position="207"/>
        <end position="218"/>
    </location>
</feature>
<feature type="compositionally biased region" description="Low complexity" evidence="5">
    <location>
        <begin position="788"/>
        <end position="803"/>
    </location>
</feature>
<evidence type="ECO:0000259" key="6">
    <source>
        <dbReference type="SMART" id="SM00249"/>
    </source>
</evidence>
<organism evidence="8 9">
    <name type="scientific">Malassezia japonica</name>
    <dbReference type="NCBI Taxonomy" id="223818"/>
    <lineage>
        <taxon>Eukaryota</taxon>
        <taxon>Fungi</taxon>
        <taxon>Dikarya</taxon>
        <taxon>Basidiomycota</taxon>
        <taxon>Ustilaginomycotina</taxon>
        <taxon>Malasseziomycetes</taxon>
        <taxon>Malasseziales</taxon>
        <taxon>Malasseziaceae</taxon>
        <taxon>Malassezia</taxon>
    </lineage>
</organism>
<feature type="compositionally biased region" description="Basic and acidic residues" evidence="5">
    <location>
        <begin position="1024"/>
        <end position="1076"/>
    </location>
</feature>
<dbReference type="InterPro" id="IPR013083">
    <property type="entry name" value="Znf_RING/FYVE/PHD"/>
</dbReference>
<feature type="compositionally biased region" description="Low complexity" evidence="5">
    <location>
        <begin position="64"/>
        <end position="74"/>
    </location>
</feature>
<dbReference type="GO" id="GO:0008270">
    <property type="term" value="F:zinc ion binding"/>
    <property type="evidence" value="ECO:0007669"/>
    <property type="project" value="UniProtKB-KW"/>
</dbReference>
<proteinExistence type="predicted"/>
<dbReference type="GO" id="GO:0034967">
    <property type="term" value="C:Set3 complex"/>
    <property type="evidence" value="ECO:0007669"/>
    <property type="project" value="TreeGrafter"/>
</dbReference>
<keyword evidence="3" id="KW-0862">Zinc</keyword>
<dbReference type="Pfam" id="PF20826">
    <property type="entry name" value="PHD_5"/>
    <property type="match status" value="1"/>
</dbReference>
<feature type="compositionally biased region" description="Basic and acidic residues" evidence="5">
    <location>
        <begin position="759"/>
        <end position="784"/>
    </location>
</feature>
<feature type="region of interest" description="Disordered" evidence="5">
    <location>
        <begin position="1"/>
        <end position="82"/>
    </location>
</feature>
<dbReference type="InterPro" id="IPR001965">
    <property type="entry name" value="Znf_PHD"/>
</dbReference>
<dbReference type="GO" id="GO:0006325">
    <property type="term" value="P:chromatin organization"/>
    <property type="evidence" value="ECO:0007669"/>
    <property type="project" value="UniProtKB-KW"/>
</dbReference>
<dbReference type="GO" id="GO:0070210">
    <property type="term" value="C:Rpd3L-Expanded complex"/>
    <property type="evidence" value="ECO:0007669"/>
    <property type="project" value="TreeGrafter"/>
</dbReference>
<dbReference type="AlphaFoldDB" id="A0AAF0JC05"/>
<keyword evidence="4" id="KW-0156">Chromatin regulator</keyword>
<accession>A0AAF0JC05</accession>
<gene>
    <name evidence="8" type="ORF">MJAP1_003577</name>
</gene>
<keyword evidence="9" id="KW-1185">Reference proteome</keyword>
<evidence type="ECO:0000256" key="1">
    <source>
        <dbReference type="ARBA" id="ARBA00022723"/>
    </source>
</evidence>
<dbReference type="GeneID" id="85227228"/>
<reference evidence="8" key="1">
    <citation type="submission" date="2023-03" db="EMBL/GenBank/DDBJ databases">
        <title>Mating type loci evolution in Malassezia.</title>
        <authorList>
            <person name="Coelho M.A."/>
        </authorList>
    </citation>
    <scope>NUCLEOTIDE SEQUENCE</scope>
    <source>
        <strain evidence="8">CBS 9431</strain>
    </source>
</reference>
<keyword evidence="2" id="KW-0863">Zinc-finger</keyword>
<protein>
    <submittedName>
        <fullName evidence="8">Uncharacterized protein</fullName>
    </submittedName>
</protein>
<dbReference type="SMART" id="SM00249">
    <property type="entry name" value="PHD"/>
    <property type="match status" value="1"/>
</dbReference>
<dbReference type="Gene3D" id="3.30.40.10">
    <property type="entry name" value="Zinc/RING finger domain, C3HC4 (zinc finger)"/>
    <property type="match status" value="1"/>
</dbReference>
<feature type="compositionally biased region" description="Basic and acidic residues" evidence="5">
    <location>
        <begin position="701"/>
        <end position="715"/>
    </location>
</feature>
<dbReference type="SUPFAM" id="SSF57903">
    <property type="entry name" value="FYVE/PHD zinc finger"/>
    <property type="match status" value="1"/>
</dbReference>
<dbReference type="PANTHER" id="PTHR46462">
    <property type="entry name" value="UPSET, ISOFORM A"/>
    <property type="match status" value="1"/>
</dbReference>
<dbReference type="RefSeq" id="XP_060123486.1">
    <property type="nucleotide sequence ID" value="XM_060267503.1"/>
</dbReference>
<feature type="compositionally biased region" description="Pro residues" evidence="5">
    <location>
        <begin position="862"/>
        <end position="888"/>
    </location>
</feature>
<feature type="region of interest" description="Disordered" evidence="5">
    <location>
        <begin position="178"/>
        <end position="234"/>
    </location>
</feature>
<evidence type="ECO:0000256" key="4">
    <source>
        <dbReference type="ARBA" id="ARBA00022853"/>
    </source>
</evidence>